<comment type="caution">
    <text evidence="2">The sequence shown here is derived from an EMBL/GenBank/DDBJ whole genome shotgun (WGS) entry which is preliminary data.</text>
</comment>
<evidence type="ECO:0008006" key="4">
    <source>
        <dbReference type="Google" id="ProtNLM"/>
    </source>
</evidence>
<proteinExistence type="predicted"/>
<reference evidence="3" key="2">
    <citation type="submission" date="2016-02" db="EMBL/GenBank/DDBJ databases">
        <title>Draft genome sequence of five rapidly growing Mycobacterium species.</title>
        <authorList>
            <person name="Katahira K."/>
            <person name="Gotou Y."/>
            <person name="Iida K."/>
            <person name="Ogura Y."/>
            <person name="Hayashi T."/>
        </authorList>
    </citation>
    <scope>NUCLEOTIDE SEQUENCE [LARGE SCALE GENOMIC DNA]</scope>
    <source>
        <strain evidence="3">JCM15298</strain>
    </source>
</reference>
<name>A0A100WI91_MYCCR</name>
<keyword evidence="3" id="KW-1185">Reference proteome</keyword>
<sequence>MVITRSRRLAVAGAFATAFAVLSVCPTAGAAPGQIIDMNTACSNMYPGGADFYPAQAYQVAPRDAYSWRCKRTSTSPNGGVITDLSADPNAVCPARISTNNPPNWECAA</sequence>
<gene>
    <name evidence="2" type="ORF">RMCC_5546</name>
</gene>
<dbReference type="Proteomes" id="UP000069443">
    <property type="component" value="Unassembled WGS sequence"/>
</dbReference>
<protein>
    <recommendedName>
        <fullName evidence="4">Secreted protein</fullName>
    </recommendedName>
</protein>
<accession>A0A100WI91</accession>
<dbReference type="EMBL" id="BCSY01000085">
    <property type="protein sequence ID" value="GAS98581.1"/>
    <property type="molecule type" value="Genomic_DNA"/>
</dbReference>
<keyword evidence="1" id="KW-0732">Signal</keyword>
<dbReference type="AlphaFoldDB" id="A0A100WI91"/>
<evidence type="ECO:0000313" key="2">
    <source>
        <dbReference type="EMBL" id="GAS98581.1"/>
    </source>
</evidence>
<evidence type="ECO:0000313" key="3">
    <source>
        <dbReference type="Proteomes" id="UP000069443"/>
    </source>
</evidence>
<feature type="chain" id="PRO_5007090221" description="Secreted protein" evidence="1">
    <location>
        <begin position="31"/>
        <end position="109"/>
    </location>
</feature>
<reference evidence="3" key="1">
    <citation type="journal article" date="2016" name="Genome Announc.">
        <title>Draft Genome Sequences of Five Rapidly Growing Mycobacterium Species, M. thermoresistibile, M. fortuitum subsp. acetamidolyticum, M. canariasense, M. brisbanense, and M. novocastrense.</title>
        <authorList>
            <person name="Katahira K."/>
            <person name="Ogura Y."/>
            <person name="Gotoh Y."/>
            <person name="Hayashi T."/>
        </authorList>
    </citation>
    <scope>NUCLEOTIDE SEQUENCE [LARGE SCALE GENOMIC DNA]</scope>
    <source>
        <strain evidence="3">JCM15298</strain>
    </source>
</reference>
<evidence type="ECO:0000256" key="1">
    <source>
        <dbReference type="SAM" id="SignalP"/>
    </source>
</evidence>
<organism evidence="2 3">
    <name type="scientific">Mycolicibacterium canariasense</name>
    <name type="common">Mycobacterium canariasense</name>
    <dbReference type="NCBI Taxonomy" id="228230"/>
    <lineage>
        <taxon>Bacteria</taxon>
        <taxon>Bacillati</taxon>
        <taxon>Actinomycetota</taxon>
        <taxon>Actinomycetes</taxon>
        <taxon>Mycobacteriales</taxon>
        <taxon>Mycobacteriaceae</taxon>
        <taxon>Mycolicibacterium</taxon>
    </lineage>
</organism>
<feature type="signal peptide" evidence="1">
    <location>
        <begin position="1"/>
        <end position="30"/>
    </location>
</feature>